<gene>
    <name evidence="2" type="ORF">D6D01_08679</name>
</gene>
<organism evidence="2 3">
    <name type="scientific">Aureobasidium pullulans</name>
    <name type="common">Black yeast</name>
    <name type="synonym">Pullularia pullulans</name>
    <dbReference type="NCBI Taxonomy" id="5580"/>
    <lineage>
        <taxon>Eukaryota</taxon>
        <taxon>Fungi</taxon>
        <taxon>Dikarya</taxon>
        <taxon>Ascomycota</taxon>
        <taxon>Pezizomycotina</taxon>
        <taxon>Dothideomycetes</taxon>
        <taxon>Dothideomycetidae</taxon>
        <taxon>Dothideales</taxon>
        <taxon>Saccotheciaceae</taxon>
        <taxon>Aureobasidium</taxon>
    </lineage>
</organism>
<comment type="caution">
    <text evidence="2">The sequence shown here is derived from an EMBL/GenBank/DDBJ whole genome shotgun (WGS) entry which is preliminary data.</text>
</comment>
<accession>A0A4S9KAF2</accession>
<reference evidence="2 3" key="1">
    <citation type="submission" date="2018-10" db="EMBL/GenBank/DDBJ databases">
        <title>Fifty Aureobasidium pullulans genomes reveal a recombining polyextremotolerant generalist.</title>
        <authorList>
            <person name="Gostincar C."/>
            <person name="Turk M."/>
            <person name="Zajc J."/>
            <person name="Gunde-Cimerman N."/>
        </authorList>
    </citation>
    <scope>NUCLEOTIDE SEQUENCE [LARGE SCALE GENOMIC DNA]</scope>
    <source>
        <strain evidence="2 3">EXF-6604</strain>
    </source>
</reference>
<evidence type="ECO:0000313" key="3">
    <source>
        <dbReference type="Proteomes" id="UP000306584"/>
    </source>
</evidence>
<evidence type="ECO:0000313" key="2">
    <source>
        <dbReference type="EMBL" id="THY12168.1"/>
    </source>
</evidence>
<dbReference type="AlphaFoldDB" id="A0A4S9KAF2"/>
<dbReference type="EMBL" id="QZBD01000516">
    <property type="protein sequence ID" value="THY12168.1"/>
    <property type="molecule type" value="Genomic_DNA"/>
</dbReference>
<sequence>MTTPHTTLDDTGHADSSDETQNMVDTQASTVAQLDQSDGEAEVRPLRSYSSEPALQISRAIFQKIQDVVKQHNDETRTTGGSISMANPASSWANTLKEQSRLLRTKELSTLSRSEIASLRIMVQYDTRLALDLTSLRVSSLKAVDALEAVCRENERNISRLDAIAPSSLAPVQKLELVLRRNLRSTIAREIDSIMARAREVAMKGRLFG</sequence>
<feature type="compositionally biased region" description="Polar residues" evidence="1">
    <location>
        <begin position="19"/>
        <end position="36"/>
    </location>
</feature>
<evidence type="ECO:0000256" key="1">
    <source>
        <dbReference type="SAM" id="MobiDB-lite"/>
    </source>
</evidence>
<name>A0A4S9KAF2_AURPU</name>
<feature type="region of interest" description="Disordered" evidence="1">
    <location>
        <begin position="1"/>
        <end position="48"/>
    </location>
</feature>
<protein>
    <submittedName>
        <fullName evidence="2">Uncharacterized protein</fullName>
    </submittedName>
</protein>
<feature type="compositionally biased region" description="Basic and acidic residues" evidence="1">
    <location>
        <begin position="7"/>
        <end position="16"/>
    </location>
</feature>
<proteinExistence type="predicted"/>
<dbReference type="Proteomes" id="UP000306584">
    <property type="component" value="Unassembled WGS sequence"/>
</dbReference>